<evidence type="ECO:0000259" key="2">
    <source>
        <dbReference type="SMART" id="SM01373"/>
    </source>
</evidence>
<protein>
    <submittedName>
        <fullName evidence="3">Non-structural maintenance of chromosome element 3</fullName>
    </submittedName>
</protein>
<feature type="compositionally biased region" description="Low complexity" evidence="1">
    <location>
        <begin position="323"/>
        <end position="336"/>
    </location>
</feature>
<dbReference type="Proteomes" id="UP000038010">
    <property type="component" value="Unassembled WGS sequence"/>
</dbReference>
<keyword evidence="4" id="KW-1185">Reference proteome</keyword>
<feature type="region of interest" description="Disordered" evidence="1">
    <location>
        <begin position="312"/>
        <end position="367"/>
    </location>
</feature>
<dbReference type="PANTHER" id="PTHR11736">
    <property type="entry name" value="MELANOMA-ASSOCIATED ANTIGEN MAGE ANTIGEN"/>
    <property type="match status" value="1"/>
</dbReference>
<dbReference type="VEuPathDB" id="FungiDB:AB675_6249"/>
<dbReference type="InterPro" id="IPR037445">
    <property type="entry name" value="MAGE"/>
</dbReference>
<dbReference type="STRING" id="1664694.A0A0N1HEG4"/>
<evidence type="ECO:0000313" key="3">
    <source>
        <dbReference type="EMBL" id="KPI43805.1"/>
    </source>
</evidence>
<evidence type="ECO:0000256" key="1">
    <source>
        <dbReference type="SAM" id="MobiDB-lite"/>
    </source>
</evidence>
<organism evidence="3 4">
    <name type="scientific">Cyphellophora attinorum</name>
    <dbReference type="NCBI Taxonomy" id="1664694"/>
    <lineage>
        <taxon>Eukaryota</taxon>
        <taxon>Fungi</taxon>
        <taxon>Dikarya</taxon>
        <taxon>Ascomycota</taxon>
        <taxon>Pezizomycotina</taxon>
        <taxon>Eurotiomycetes</taxon>
        <taxon>Chaetothyriomycetidae</taxon>
        <taxon>Chaetothyriales</taxon>
        <taxon>Cyphellophoraceae</taxon>
        <taxon>Cyphellophora</taxon>
    </lineage>
</organism>
<sequence length="367" mass="40305">MPQLNRRKRRSDAISRDASPPPSESPEPEQPTQRRVRRRSSESSIASAASAGSNSPETQAGNQRNTLVKKLVRLAISTEYSRAPLRRSDISDKVFKDSTGEGTGVASSAGSFKKVFEDAQTVLRHTFGMELQELPSKERSGLNERRKQATQTQKTGSTSNRSWILVSILPKQYKEDPRILEPSHAPSQEDEAGYTAFYTLIITLIYFNNGEITEQKLERNLRRFNIGAGTPFGKWDKVKQRLLREGYLDKKKVSSGGEDVISYTVGPRGKVEVGIKGAEGLARSVYGQGAAGPGREGPKMEMDELNARLKRTLGVHAAVQEDASAGPGSNGGSAPQSRRETPQPGAGATQQRRRGRPRVNRDDDDDD</sequence>
<dbReference type="SMART" id="SM01373">
    <property type="entry name" value="MAGE"/>
    <property type="match status" value="1"/>
</dbReference>
<feature type="compositionally biased region" description="Basic residues" evidence="1">
    <location>
        <begin position="1"/>
        <end position="10"/>
    </location>
</feature>
<dbReference type="EMBL" id="LFJN01000004">
    <property type="protein sequence ID" value="KPI43805.1"/>
    <property type="molecule type" value="Genomic_DNA"/>
</dbReference>
<dbReference type="AlphaFoldDB" id="A0A0N1HEG4"/>
<accession>A0A0N1HEG4</accession>
<feature type="compositionally biased region" description="Pro residues" evidence="1">
    <location>
        <begin position="19"/>
        <end position="29"/>
    </location>
</feature>
<name>A0A0N1HEG4_9EURO</name>
<reference evidence="3 4" key="1">
    <citation type="submission" date="2015-06" db="EMBL/GenBank/DDBJ databases">
        <title>Draft genome of the ant-associated black yeast Phialophora attae CBS 131958.</title>
        <authorList>
            <person name="Moreno L.F."/>
            <person name="Stielow B.J."/>
            <person name="de Hoog S."/>
            <person name="Vicente V.A."/>
            <person name="Weiss V.A."/>
            <person name="de Vries M."/>
            <person name="Cruz L.M."/>
            <person name="Souza E.M."/>
        </authorList>
    </citation>
    <scope>NUCLEOTIDE SEQUENCE [LARGE SCALE GENOMIC DNA]</scope>
    <source>
        <strain evidence="3 4">CBS 131958</strain>
    </source>
</reference>
<dbReference type="RefSeq" id="XP_018003768.1">
    <property type="nucleotide sequence ID" value="XM_018146527.1"/>
</dbReference>
<dbReference type="InterPro" id="IPR041899">
    <property type="entry name" value="MAGE_WH2"/>
</dbReference>
<dbReference type="PANTHER" id="PTHR11736:SF14">
    <property type="entry name" value="NSE3 HOMOLOG, SMC5-SMC6 COMPLEX COMPONENT"/>
    <property type="match status" value="1"/>
</dbReference>
<dbReference type="Gene3D" id="1.10.10.1210">
    <property type="entry name" value="MAGE homology domain, winged helix WH2 motif"/>
    <property type="match status" value="1"/>
</dbReference>
<dbReference type="GeneID" id="28738407"/>
<dbReference type="GO" id="GO:0005634">
    <property type="term" value="C:nucleus"/>
    <property type="evidence" value="ECO:0007669"/>
    <property type="project" value="TreeGrafter"/>
</dbReference>
<comment type="caution">
    <text evidence="3">The sequence shown here is derived from an EMBL/GenBank/DDBJ whole genome shotgun (WGS) entry which is preliminary data.</text>
</comment>
<feature type="compositionally biased region" description="Basic and acidic residues" evidence="1">
    <location>
        <begin position="135"/>
        <end position="147"/>
    </location>
</feature>
<feature type="compositionally biased region" description="Low complexity" evidence="1">
    <location>
        <begin position="42"/>
        <end position="55"/>
    </location>
</feature>
<feature type="region of interest" description="Disordered" evidence="1">
    <location>
        <begin position="1"/>
        <end position="64"/>
    </location>
</feature>
<feature type="region of interest" description="Disordered" evidence="1">
    <location>
        <begin position="133"/>
        <end position="158"/>
    </location>
</feature>
<feature type="compositionally biased region" description="Polar residues" evidence="1">
    <location>
        <begin position="149"/>
        <end position="158"/>
    </location>
</feature>
<proteinExistence type="predicted"/>
<evidence type="ECO:0000313" key="4">
    <source>
        <dbReference type="Proteomes" id="UP000038010"/>
    </source>
</evidence>
<dbReference type="InterPro" id="IPR002190">
    <property type="entry name" value="MHD_dom"/>
</dbReference>
<feature type="domain" description="MAGE" evidence="2">
    <location>
        <begin position="71"/>
        <end position="278"/>
    </location>
</feature>
<dbReference type="GO" id="GO:0006281">
    <property type="term" value="P:DNA repair"/>
    <property type="evidence" value="ECO:0007669"/>
    <property type="project" value="TreeGrafter"/>
</dbReference>
<dbReference type="Pfam" id="PF01454">
    <property type="entry name" value="MAGE"/>
    <property type="match status" value="1"/>
</dbReference>
<dbReference type="Gene3D" id="1.10.10.1200">
    <property type="entry name" value="MAGE homology domain, winged helix WH1 motif"/>
    <property type="match status" value="1"/>
</dbReference>
<dbReference type="OrthoDB" id="205198at2759"/>
<gene>
    <name evidence="3" type="ORF">AB675_6249</name>
</gene>
<dbReference type="InterPro" id="IPR041898">
    <property type="entry name" value="MAGE_WH1"/>
</dbReference>